<evidence type="ECO:0000313" key="5">
    <source>
        <dbReference type="EMBL" id="REF30539.1"/>
    </source>
</evidence>
<dbReference type="GO" id="GO:0016887">
    <property type="term" value="F:ATP hydrolysis activity"/>
    <property type="evidence" value="ECO:0007669"/>
    <property type="project" value="TreeGrafter"/>
</dbReference>
<protein>
    <submittedName>
        <fullName evidence="5">Flp pilus assembly CpaE family ATPase</fullName>
    </submittedName>
</protein>
<feature type="domain" description="CobQ/CobB/MinD/ParA nucleotide binding" evidence="4">
    <location>
        <begin position="171"/>
        <end position="382"/>
    </location>
</feature>
<keyword evidence="6" id="KW-1185">Reference proteome</keyword>
<evidence type="ECO:0000313" key="6">
    <source>
        <dbReference type="Proteomes" id="UP000256253"/>
    </source>
</evidence>
<keyword evidence="1" id="KW-0547">Nucleotide-binding</keyword>
<dbReference type="InterPro" id="IPR027417">
    <property type="entry name" value="P-loop_NTPase"/>
</dbReference>
<feature type="compositionally biased region" description="Low complexity" evidence="3">
    <location>
        <begin position="425"/>
        <end position="434"/>
    </location>
</feature>
<proteinExistence type="predicted"/>
<comment type="caution">
    <text evidence="5">The sequence shown here is derived from an EMBL/GenBank/DDBJ whole genome shotgun (WGS) entry which is preliminary data.</text>
</comment>
<name>A0A3D9UMI5_9MICO</name>
<feature type="region of interest" description="Disordered" evidence="3">
    <location>
        <begin position="121"/>
        <end position="168"/>
    </location>
</feature>
<feature type="compositionally biased region" description="Basic residues" evidence="3">
    <location>
        <begin position="435"/>
        <end position="446"/>
    </location>
</feature>
<evidence type="ECO:0000256" key="1">
    <source>
        <dbReference type="ARBA" id="ARBA00022741"/>
    </source>
</evidence>
<dbReference type="GO" id="GO:0005524">
    <property type="term" value="F:ATP binding"/>
    <property type="evidence" value="ECO:0007669"/>
    <property type="project" value="UniProtKB-KW"/>
</dbReference>
<dbReference type="AlphaFoldDB" id="A0A3D9UMI5"/>
<dbReference type="Pfam" id="PF01656">
    <property type="entry name" value="CbiA"/>
    <property type="match status" value="1"/>
</dbReference>
<dbReference type="Proteomes" id="UP000256253">
    <property type="component" value="Unassembled WGS sequence"/>
</dbReference>
<keyword evidence="2" id="KW-0067">ATP-binding</keyword>
<dbReference type="RefSeq" id="WP_115922517.1">
    <property type="nucleotide sequence ID" value="NZ_QTUA01000001.1"/>
</dbReference>
<dbReference type="OrthoDB" id="3217709at2"/>
<feature type="region of interest" description="Disordered" evidence="3">
    <location>
        <begin position="425"/>
        <end position="446"/>
    </location>
</feature>
<dbReference type="PANTHER" id="PTHR43384:SF6">
    <property type="entry name" value="SEPTUM SITE-DETERMINING PROTEIN MIND HOMOLOG, CHLOROPLASTIC"/>
    <property type="match status" value="1"/>
</dbReference>
<gene>
    <name evidence="5" type="ORF">DFJ65_1550</name>
</gene>
<evidence type="ECO:0000259" key="4">
    <source>
        <dbReference type="Pfam" id="PF01656"/>
    </source>
</evidence>
<evidence type="ECO:0000256" key="3">
    <source>
        <dbReference type="SAM" id="MobiDB-lite"/>
    </source>
</evidence>
<accession>A0A3D9UMI5</accession>
<reference evidence="5 6" key="1">
    <citation type="submission" date="2018-08" db="EMBL/GenBank/DDBJ databases">
        <title>Sequencing the genomes of 1000 actinobacteria strains.</title>
        <authorList>
            <person name="Klenk H.-P."/>
        </authorList>
    </citation>
    <scope>NUCLEOTIDE SEQUENCE [LARGE SCALE GENOMIC DNA]</scope>
    <source>
        <strain evidence="5 6">DSM 22967</strain>
    </source>
</reference>
<dbReference type="GO" id="GO:0005829">
    <property type="term" value="C:cytosol"/>
    <property type="evidence" value="ECO:0007669"/>
    <property type="project" value="TreeGrafter"/>
</dbReference>
<dbReference type="PANTHER" id="PTHR43384">
    <property type="entry name" value="SEPTUM SITE-DETERMINING PROTEIN MIND HOMOLOG, CHLOROPLASTIC-RELATED"/>
    <property type="match status" value="1"/>
</dbReference>
<dbReference type="SUPFAM" id="SSF52540">
    <property type="entry name" value="P-loop containing nucleoside triphosphate hydrolases"/>
    <property type="match status" value="1"/>
</dbReference>
<evidence type="ECO:0000256" key="2">
    <source>
        <dbReference type="ARBA" id="ARBA00022840"/>
    </source>
</evidence>
<dbReference type="InterPro" id="IPR002586">
    <property type="entry name" value="CobQ/CobB/MinD/ParA_Nub-bd_dom"/>
</dbReference>
<organism evidence="5 6">
    <name type="scientific">Calidifontibacter indicus</name>
    <dbReference type="NCBI Taxonomy" id="419650"/>
    <lineage>
        <taxon>Bacteria</taxon>
        <taxon>Bacillati</taxon>
        <taxon>Actinomycetota</taxon>
        <taxon>Actinomycetes</taxon>
        <taxon>Micrococcales</taxon>
        <taxon>Dermacoccaceae</taxon>
        <taxon>Calidifontibacter</taxon>
    </lineage>
</organism>
<dbReference type="InterPro" id="IPR050625">
    <property type="entry name" value="ParA/MinD_ATPase"/>
</dbReference>
<sequence length="446" mass="46376">MSPGVITVITGVTARAEADLATVLGSAAGLDLVRRCADLAEVVSVAAAGRAQVALISVDLPGLDRSVLSDLAGYGVRVVGVHVDETDERTLREWGVPWLVPEHADEAEVLDRVRAAAASEIAVPTRKPGDPLSAETVGVTDNGGDRSAASDQPAAADESDPNDRDEPGKVIVVWGTGGAPGRSVLAAGLAAELAAAGEATLLVDADTYGACQAQMFGILDEAPGIAAAARLAEAGRLDTVSLGGVAPLISDRLRVLTGLPRADRWPEIRSAALERVVEVARSMHRWTIIDVAAPTDLDEELSYDTLAPQRNMATRAVLEAADEVIVVASGDPIGLGRLVQALDQLTDFGPATRTVVVNKVRASAAGRHPEDQITEALHRFSGVTPVLLPDDRDALDAALLAGRTVTEVSPSAPLSQAIRDLANQRLGLPSTGRSGSRRRGILRRTG</sequence>
<dbReference type="EMBL" id="QTUA01000001">
    <property type="protein sequence ID" value="REF30539.1"/>
    <property type="molecule type" value="Genomic_DNA"/>
</dbReference>
<dbReference type="Gene3D" id="3.40.50.300">
    <property type="entry name" value="P-loop containing nucleotide triphosphate hydrolases"/>
    <property type="match status" value="1"/>
</dbReference>
<dbReference type="GO" id="GO:0009898">
    <property type="term" value="C:cytoplasmic side of plasma membrane"/>
    <property type="evidence" value="ECO:0007669"/>
    <property type="project" value="TreeGrafter"/>
</dbReference>
<dbReference type="GO" id="GO:0051782">
    <property type="term" value="P:negative regulation of cell division"/>
    <property type="evidence" value="ECO:0007669"/>
    <property type="project" value="TreeGrafter"/>
</dbReference>